<comment type="caution">
    <text evidence="2">The sequence shown here is derived from an EMBL/GenBank/DDBJ whole genome shotgun (WGS) entry which is preliminary data.</text>
</comment>
<sequence>MLIIAHRGASAEAPENTLTAIGRAIDAQADGIEIDIYQVDGEIFVFHDRYLERLTAHPGRLQDLTAGQIRTLKVFGQQPVPTLEEVLTFINGQCMLNIEIKGEVDPDKLCHMLDLALNRYHFQQPQLIVSSFNHHWLKHMKSQCPWLQLGALSANCMLDYAAFATALNAYSVHACVDFVNQQLVDDAHQRGMPIYVYTVDQAQDIEWLKKMGVDGIFTNHPQYARNVLSGLPVSQNEMLWHH</sequence>
<protein>
    <submittedName>
        <fullName evidence="2">Glycerophosphodiester phosphodiesterase</fullName>
    </submittedName>
</protein>
<dbReference type="PANTHER" id="PTHR46211:SF1">
    <property type="entry name" value="GLYCEROPHOSPHODIESTER PHOSPHODIESTERASE, CYTOPLASMIC"/>
    <property type="match status" value="1"/>
</dbReference>
<evidence type="ECO:0000313" key="3">
    <source>
        <dbReference type="Proteomes" id="UP000288293"/>
    </source>
</evidence>
<dbReference type="GO" id="GO:0006629">
    <property type="term" value="P:lipid metabolic process"/>
    <property type="evidence" value="ECO:0007669"/>
    <property type="project" value="InterPro"/>
</dbReference>
<dbReference type="AlphaFoldDB" id="A0A432W414"/>
<organism evidence="2 3">
    <name type="scientific">Aliidiomarina minuta</name>
    <dbReference type="NCBI Taxonomy" id="880057"/>
    <lineage>
        <taxon>Bacteria</taxon>
        <taxon>Pseudomonadati</taxon>
        <taxon>Pseudomonadota</taxon>
        <taxon>Gammaproteobacteria</taxon>
        <taxon>Alteromonadales</taxon>
        <taxon>Idiomarinaceae</taxon>
        <taxon>Aliidiomarina</taxon>
    </lineage>
</organism>
<dbReference type="RefSeq" id="WP_126804492.1">
    <property type="nucleotide sequence ID" value="NZ_PIPL01000003.1"/>
</dbReference>
<evidence type="ECO:0000259" key="1">
    <source>
        <dbReference type="PROSITE" id="PS51704"/>
    </source>
</evidence>
<name>A0A432W414_9GAMM</name>
<dbReference type="Proteomes" id="UP000288293">
    <property type="component" value="Unassembled WGS sequence"/>
</dbReference>
<feature type="domain" description="GP-PDE" evidence="1">
    <location>
        <begin position="1"/>
        <end position="228"/>
    </location>
</feature>
<dbReference type="Gene3D" id="3.20.20.190">
    <property type="entry name" value="Phosphatidylinositol (PI) phosphodiesterase"/>
    <property type="match status" value="1"/>
</dbReference>
<dbReference type="GO" id="GO:0008081">
    <property type="term" value="F:phosphoric diester hydrolase activity"/>
    <property type="evidence" value="ECO:0007669"/>
    <property type="project" value="InterPro"/>
</dbReference>
<accession>A0A432W414</accession>
<reference evidence="2 3" key="1">
    <citation type="journal article" date="2011" name="Front. Microbiol.">
        <title>Genomic signatures of strain selection and enhancement in Bacillus atrophaeus var. globigii, a historical biowarfare simulant.</title>
        <authorList>
            <person name="Gibbons H.S."/>
            <person name="Broomall S.M."/>
            <person name="McNew L.A."/>
            <person name="Daligault H."/>
            <person name="Chapman C."/>
            <person name="Bruce D."/>
            <person name="Karavis M."/>
            <person name="Krepps M."/>
            <person name="McGregor P.A."/>
            <person name="Hong C."/>
            <person name="Park K.H."/>
            <person name="Akmal A."/>
            <person name="Feldman A."/>
            <person name="Lin J.S."/>
            <person name="Chang W.E."/>
            <person name="Higgs B.W."/>
            <person name="Demirev P."/>
            <person name="Lindquist J."/>
            <person name="Liem A."/>
            <person name="Fochler E."/>
            <person name="Read T.D."/>
            <person name="Tapia R."/>
            <person name="Johnson S."/>
            <person name="Bishop-Lilly K.A."/>
            <person name="Detter C."/>
            <person name="Han C."/>
            <person name="Sozhamannan S."/>
            <person name="Rosenzweig C.N."/>
            <person name="Skowronski E.W."/>
        </authorList>
    </citation>
    <scope>NUCLEOTIDE SEQUENCE [LARGE SCALE GENOMIC DNA]</scope>
    <source>
        <strain evidence="2 3">MLST1</strain>
    </source>
</reference>
<dbReference type="PROSITE" id="PS51704">
    <property type="entry name" value="GP_PDE"/>
    <property type="match status" value="1"/>
</dbReference>
<dbReference type="PANTHER" id="PTHR46211">
    <property type="entry name" value="GLYCEROPHOSPHORYL DIESTER PHOSPHODIESTERASE"/>
    <property type="match status" value="1"/>
</dbReference>
<gene>
    <name evidence="2" type="ORF">CWE09_13080</name>
</gene>
<dbReference type="Pfam" id="PF03009">
    <property type="entry name" value="GDPD"/>
    <property type="match status" value="1"/>
</dbReference>
<dbReference type="OrthoDB" id="9795622at2"/>
<evidence type="ECO:0000313" key="2">
    <source>
        <dbReference type="EMBL" id="RUO24071.1"/>
    </source>
</evidence>
<dbReference type="SUPFAM" id="SSF51695">
    <property type="entry name" value="PLC-like phosphodiesterases"/>
    <property type="match status" value="1"/>
</dbReference>
<proteinExistence type="predicted"/>
<dbReference type="InterPro" id="IPR017946">
    <property type="entry name" value="PLC-like_Pdiesterase_TIM-brl"/>
</dbReference>
<keyword evidence="3" id="KW-1185">Reference proteome</keyword>
<dbReference type="InterPro" id="IPR030395">
    <property type="entry name" value="GP_PDE_dom"/>
</dbReference>
<dbReference type="EMBL" id="PIPL01000003">
    <property type="protein sequence ID" value="RUO24071.1"/>
    <property type="molecule type" value="Genomic_DNA"/>
</dbReference>